<dbReference type="SUPFAM" id="SSF103088">
    <property type="entry name" value="OmpA-like"/>
    <property type="match status" value="1"/>
</dbReference>
<dbReference type="InterPro" id="IPR006664">
    <property type="entry name" value="OMP_bac"/>
</dbReference>
<dbReference type="InterPro" id="IPR050330">
    <property type="entry name" value="Bact_OuterMem_StrucFunc"/>
</dbReference>
<feature type="domain" description="OmpA-like" evidence="5">
    <location>
        <begin position="254"/>
        <end position="374"/>
    </location>
</feature>
<evidence type="ECO:0000256" key="4">
    <source>
        <dbReference type="PROSITE-ProRule" id="PRU00473"/>
    </source>
</evidence>
<evidence type="ECO:0000256" key="1">
    <source>
        <dbReference type="ARBA" id="ARBA00004442"/>
    </source>
</evidence>
<accession>A0A3N1D5S8</accession>
<evidence type="ECO:0000256" key="3">
    <source>
        <dbReference type="ARBA" id="ARBA00023237"/>
    </source>
</evidence>
<dbReference type="PRINTS" id="PR01021">
    <property type="entry name" value="OMPADOMAIN"/>
</dbReference>
<sequence length="529" mass="56234">MRKPAAWLKCAERNGSLWLVRSLRKTALVLSVALVVAGCSDGGEPEGARTSEAAPGASASPAPVVYAKEGWTGPVDPVRIRLEVGAVERYADRSLLRFYVTNLTERPAFPDLAAAIANRAHMSLTLLDPVGGQAYLPLRDARGLQLGSDPRQTLYRPGVRYEHVLAFPALPADLDALTVLTNTTAGEFTGIPVADGAGTPGPSAPPAPALPTDQVGGQTYAFPLREGTGEPENAEPRALVGLTETDVKSTRKGPDGEEVGLRTDVLFTIDSAKLSPRARDILDDVAAEIEARADVQLSITGHTDDTGAPAHNLDLSRRRADAVLKELKNRLGDGWKYLAKGVGETDPAVRPSGAAAAEARARNRRVEVSYDLRPQEPPPAVNAPFHAVDGPVVASREADVDVLGFKTRRRIDVKPFYRDGAYLVAVFDITNLGPDPLTETLNSYWGVNGGEFGGFTVLDPSTGVRYGSVRLGPESPVRTLFADPGETAFLVAPDTANRGFFYVPTPPAATTSVTFDAGPFGTFKDVPID</sequence>
<dbReference type="AlphaFoldDB" id="A0A3N1D5S8"/>
<dbReference type="Gene3D" id="3.30.1330.60">
    <property type="entry name" value="OmpA-like domain"/>
    <property type="match status" value="1"/>
</dbReference>
<reference evidence="6 7" key="1">
    <citation type="submission" date="2018-11" db="EMBL/GenBank/DDBJ databases">
        <title>Sequencing the genomes of 1000 actinobacteria strains.</title>
        <authorList>
            <person name="Klenk H.-P."/>
        </authorList>
    </citation>
    <scope>NUCLEOTIDE SEQUENCE [LARGE SCALE GENOMIC DNA]</scope>
    <source>
        <strain evidence="6 7">DSM 44254</strain>
    </source>
</reference>
<dbReference type="GO" id="GO:0009279">
    <property type="term" value="C:cell outer membrane"/>
    <property type="evidence" value="ECO:0007669"/>
    <property type="project" value="UniProtKB-SubCell"/>
</dbReference>
<proteinExistence type="predicted"/>
<dbReference type="InterPro" id="IPR036737">
    <property type="entry name" value="OmpA-like_sf"/>
</dbReference>
<dbReference type="PANTHER" id="PTHR30329">
    <property type="entry name" value="STATOR ELEMENT OF FLAGELLAR MOTOR COMPLEX"/>
    <property type="match status" value="1"/>
</dbReference>
<dbReference type="Pfam" id="PF00691">
    <property type="entry name" value="OmpA"/>
    <property type="match status" value="1"/>
</dbReference>
<evidence type="ECO:0000313" key="7">
    <source>
        <dbReference type="Proteomes" id="UP000272400"/>
    </source>
</evidence>
<dbReference type="Proteomes" id="UP000272400">
    <property type="component" value="Unassembled WGS sequence"/>
</dbReference>
<keyword evidence="2 4" id="KW-0472">Membrane</keyword>
<dbReference type="PROSITE" id="PS51123">
    <property type="entry name" value="OMPA_2"/>
    <property type="match status" value="1"/>
</dbReference>
<evidence type="ECO:0000256" key="2">
    <source>
        <dbReference type="ARBA" id="ARBA00023136"/>
    </source>
</evidence>
<keyword evidence="3" id="KW-0998">Cell outer membrane</keyword>
<organism evidence="6 7">
    <name type="scientific">Actinocorallia herbida</name>
    <dbReference type="NCBI Taxonomy" id="58109"/>
    <lineage>
        <taxon>Bacteria</taxon>
        <taxon>Bacillati</taxon>
        <taxon>Actinomycetota</taxon>
        <taxon>Actinomycetes</taxon>
        <taxon>Streptosporangiales</taxon>
        <taxon>Thermomonosporaceae</taxon>
        <taxon>Actinocorallia</taxon>
    </lineage>
</organism>
<dbReference type="PANTHER" id="PTHR30329:SF21">
    <property type="entry name" value="LIPOPROTEIN YIAD-RELATED"/>
    <property type="match status" value="1"/>
</dbReference>
<gene>
    <name evidence="6" type="ORF">EDD29_6576</name>
</gene>
<evidence type="ECO:0000313" key="6">
    <source>
        <dbReference type="EMBL" id="ROO88892.1"/>
    </source>
</evidence>
<dbReference type="EMBL" id="RJKE01000001">
    <property type="protein sequence ID" value="ROO88892.1"/>
    <property type="molecule type" value="Genomic_DNA"/>
</dbReference>
<evidence type="ECO:0000259" key="5">
    <source>
        <dbReference type="PROSITE" id="PS51123"/>
    </source>
</evidence>
<comment type="subcellular location">
    <subcellularLocation>
        <location evidence="1">Cell outer membrane</location>
    </subcellularLocation>
</comment>
<comment type="caution">
    <text evidence="6">The sequence shown here is derived from an EMBL/GenBank/DDBJ whole genome shotgun (WGS) entry which is preliminary data.</text>
</comment>
<keyword evidence="7" id="KW-1185">Reference proteome</keyword>
<protein>
    <submittedName>
        <fullName evidence="6">Outer membrane protein OmpA-like peptidoglycan-associated protein</fullName>
    </submittedName>
</protein>
<dbReference type="CDD" id="cd07185">
    <property type="entry name" value="OmpA_C-like"/>
    <property type="match status" value="1"/>
</dbReference>
<dbReference type="InterPro" id="IPR006665">
    <property type="entry name" value="OmpA-like"/>
</dbReference>
<name>A0A3N1D5S8_9ACTN</name>